<protein>
    <submittedName>
        <fullName evidence="1">Uncharacterized protein</fullName>
    </submittedName>
</protein>
<accession>C7XUU9</accession>
<gene>
    <name evidence="1" type="ORF">HMPREF0501_00465</name>
</gene>
<dbReference type="STRING" id="575594.HMPREF0501_00465"/>
<name>C7XUU9_9LACO</name>
<keyword evidence="2" id="KW-1185">Reference proteome</keyword>
<dbReference type="Proteomes" id="UP000003987">
    <property type="component" value="Unassembled WGS sequence"/>
</dbReference>
<evidence type="ECO:0000313" key="2">
    <source>
        <dbReference type="Proteomes" id="UP000003987"/>
    </source>
</evidence>
<evidence type="ECO:0000313" key="1">
    <source>
        <dbReference type="EMBL" id="EEU31060.1"/>
    </source>
</evidence>
<sequence length="61" mass="6739">MGDGEATYLGRNNGIVGNKAYWTPHTKSMAEIFTESELEDLKKENPKLAPAMKEPVDGDNE</sequence>
<reference evidence="1 2" key="1">
    <citation type="submission" date="2009-06" db="EMBL/GenBank/DDBJ databases">
        <title>The Genome Sequence of Lactobacillus coleohominis strain 101-4-CHN.</title>
        <authorList>
            <consortium name="The Broad Institute Genome Sequencing Platform"/>
            <person name="Ward D."/>
            <person name="Young S.K."/>
            <person name="Zeng Q."/>
            <person name="Koehrsen M."/>
            <person name="Alvarado L."/>
            <person name="Berlin A."/>
            <person name="Borenstein D."/>
            <person name="Chen Z."/>
            <person name="Engels R."/>
            <person name="Freedman E."/>
            <person name="Gellesch M."/>
            <person name="Goldberg J."/>
            <person name="Griggs A."/>
            <person name="Gujja S."/>
            <person name="Heiman D."/>
            <person name="Hepburn T."/>
            <person name="Howarth C."/>
            <person name="Jen D."/>
            <person name="Larson L."/>
            <person name="Lewis B."/>
            <person name="Mehta T."/>
            <person name="Park D."/>
            <person name="Pearson M."/>
            <person name="Roberts A."/>
            <person name="Saif S."/>
            <person name="Shea T."/>
            <person name="Shenoy N."/>
            <person name="Sisk P."/>
            <person name="Stolte C."/>
            <person name="Sykes S."/>
            <person name="Walk T."/>
            <person name="White J."/>
            <person name="Yandava C."/>
            <person name="Liu Y."/>
            <person name="Xu Q."/>
            <person name="Lander E."/>
            <person name="Nusbaum C."/>
            <person name="Galagan J."/>
            <person name="Birren B."/>
        </authorList>
    </citation>
    <scope>NUCLEOTIDE SEQUENCE [LARGE SCALE GENOMIC DNA]</scope>
    <source>
        <strain evidence="1 2">101-4-CHN</strain>
    </source>
</reference>
<dbReference type="HOGENOM" id="CLU_2916732_0_0_9"/>
<dbReference type="AlphaFoldDB" id="C7XUU9"/>
<proteinExistence type="predicted"/>
<organism evidence="1 2">
    <name type="scientific">Limosilactobacillus coleohominis 101-4-CHN</name>
    <dbReference type="NCBI Taxonomy" id="575594"/>
    <lineage>
        <taxon>Bacteria</taxon>
        <taxon>Bacillati</taxon>
        <taxon>Bacillota</taxon>
        <taxon>Bacilli</taxon>
        <taxon>Lactobacillales</taxon>
        <taxon>Lactobacillaceae</taxon>
        <taxon>Limosilactobacillus</taxon>
    </lineage>
</organism>
<dbReference type="EMBL" id="GG698802">
    <property type="protein sequence ID" value="EEU31060.1"/>
    <property type="molecule type" value="Genomic_DNA"/>
</dbReference>